<dbReference type="PROSITE" id="PS01173">
    <property type="entry name" value="LIPASE_GDXG_HIS"/>
    <property type="match status" value="1"/>
</dbReference>
<comment type="caution">
    <text evidence="4">The sequence shown here is derived from an EMBL/GenBank/DDBJ whole genome shotgun (WGS) entry which is preliminary data.</text>
</comment>
<evidence type="ECO:0000256" key="1">
    <source>
        <dbReference type="ARBA" id="ARBA00010515"/>
    </source>
</evidence>
<accession>A0AA88WJ49</accession>
<keyword evidence="5" id="KW-1185">Reference proteome</keyword>
<dbReference type="InterPro" id="IPR050466">
    <property type="entry name" value="Carboxylest/Gibb_receptor"/>
</dbReference>
<reference evidence="4" key="1">
    <citation type="submission" date="2022-12" db="EMBL/GenBank/DDBJ databases">
        <title>Draft genome assemblies for two species of Escallonia (Escalloniales).</title>
        <authorList>
            <person name="Chanderbali A."/>
            <person name="Dervinis C."/>
            <person name="Anghel I."/>
            <person name="Soltis D."/>
            <person name="Soltis P."/>
            <person name="Zapata F."/>
        </authorList>
    </citation>
    <scope>NUCLEOTIDE SEQUENCE</scope>
    <source>
        <strain evidence="4">UCBG64.0493</strain>
        <tissue evidence="4">Leaf</tissue>
    </source>
</reference>
<dbReference type="Pfam" id="PF07859">
    <property type="entry name" value="Abhydrolase_3"/>
    <property type="match status" value="1"/>
</dbReference>
<dbReference type="PANTHER" id="PTHR23024">
    <property type="entry name" value="ARYLACETAMIDE DEACETYLASE"/>
    <property type="match status" value="1"/>
</dbReference>
<gene>
    <name evidence="4" type="ORF">RJ639_039263</name>
</gene>
<dbReference type="GO" id="GO:0016787">
    <property type="term" value="F:hydrolase activity"/>
    <property type="evidence" value="ECO:0007669"/>
    <property type="project" value="UniProtKB-KW"/>
</dbReference>
<dbReference type="InterPro" id="IPR029058">
    <property type="entry name" value="AB_hydrolase_fold"/>
</dbReference>
<evidence type="ECO:0000313" key="4">
    <source>
        <dbReference type="EMBL" id="KAK3028572.1"/>
    </source>
</evidence>
<dbReference type="InterPro" id="IPR013094">
    <property type="entry name" value="AB_hydrolase_3"/>
</dbReference>
<feature type="domain" description="Alpha/beta hydrolase fold-3" evidence="3">
    <location>
        <begin position="80"/>
        <end position="302"/>
    </location>
</feature>
<name>A0AA88WJ49_9ASTE</name>
<dbReference type="SUPFAM" id="SSF53474">
    <property type="entry name" value="alpha/beta-Hydrolases"/>
    <property type="match status" value="1"/>
</dbReference>
<dbReference type="PANTHER" id="PTHR23024:SF113">
    <property type="entry name" value="CARBOXYLESTERASE 8-RELATED"/>
    <property type="match status" value="1"/>
</dbReference>
<organism evidence="4 5">
    <name type="scientific">Escallonia herrerae</name>
    <dbReference type="NCBI Taxonomy" id="1293975"/>
    <lineage>
        <taxon>Eukaryota</taxon>
        <taxon>Viridiplantae</taxon>
        <taxon>Streptophyta</taxon>
        <taxon>Embryophyta</taxon>
        <taxon>Tracheophyta</taxon>
        <taxon>Spermatophyta</taxon>
        <taxon>Magnoliopsida</taxon>
        <taxon>eudicotyledons</taxon>
        <taxon>Gunneridae</taxon>
        <taxon>Pentapetalae</taxon>
        <taxon>asterids</taxon>
        <taxon>campanulids</taxon>
        <taxon>Escalloniales</taxon>
        <taxon>Escalloniaceae</taxon>
        <taxon>Escallonia</taxon>
    </lineage>
</organism>
<dbReference type="EMBL" id="JAVXUP010000413">
    <property type="protein sequence ID" value="KAK3028572.1"/>
    <property type="molecule type" value="Genomic_DNA"/>
</dbReference>
<proteinExistence type="inferred from homology"/>
<evidence type="ECO:0000313" key="5">
    <source>
        <dbReference type="Proteomes" id="UP001188597"/>
    </source>
</evidence>
<comment type="similarity">
    <text evidence="1">Belongs to the 'GDXG' lipolytic enzyme family.</text>
</comment>
<protein>
    <recommendedName>
        <fullName evidence="3">Alpha/beta hydrolase fold-3 domain-containing protein</fullName>
    </recommendedName>
</protein>
<evidence type="ECO:0000259" key="3">
    <source>
        <dbReference type="Pfam" id="PF07859"/>
    </source>
</evidence>
<keyword evidence="2" id="KW-0378">Hydrolase</keyword>
<dbReference type="Gene3D" id="3.40.50.1820">
    <property type="entry name" value="alpha/beta hydrolase"/>
    <property type="match status" value="1"/>
</dbReference>
<dbReference type="InterPro" id="IPR002168">
    <property type="entry name" value="Lipase_GDXG_HIS_AS"/>
</dbReference>
<sequence length="335" mass="36922">MADQHHSTQTPSFDAYEFLKIAQNPDGSLNRYSPLPSTPATQDHAQLAMSKDVSLNPANKTFVRLFRPHRVPPDTKLPIIVYFHGGGFILFSAASHPFHKSCSTMASQSPALIMSVEYRLAPEHRLPAAYDDAMDAIAWVRDQALGVGEADAWLREVADFSRVFLMGSSSGGNIAYHAGLRALDTEPARVKIVGLILNQPYFGGVERTPSELRLIEDRMVPLAANDLMWSLALPKDAGRDHEYCNPLVGGSHFEKLERLPRCLVSGHGGDPLSDRQREFARMLEARGVPVVSKFDDGGYHAVEIFEPQKAEAWYQHVKDFINSTPSAVAAANSTL</sequence>
<evidence type="ECO:0000256" key="2">
    <source>
        <dbReference type="ARBA" id="ARBA00022801"/>
    </source>
</evidence>
<dbReference type="AlphaFoldDB" id="A0AA88WJ49"/>
<dbReference type="Proteomes" id="UP001188597">
    <property type="component" value="Unassembled WGS sequence"/>
</dbReference>